<evidence type="ECO:0000313" key="1">
    <source>
        <dbReference type="EMBL" id="KAG6953003.1"/>
    </source>
</evidence>
<proteinExistence type="predicted"/>
<gene>
    <name evidence="1" type="ORF">JG688_00013030</name>
</gene>
<evidence type="ECO:0000313" key="2">
    <source>
        <dbReference type="Proteomes" id="UP000709295"/>
    </source>
</evidence>
<comment type="caution">
    <text evidence="1">The sequence shown here is derived from an EMBL/GenBank/DDBJ whole genome shotgun (WGS) entry which is preliminary data.</text>
</comment>
<protein>
    <submittedName>
        <fullName evidence="1">Uncharacterized protein</fullName>
    </submittedName>
</protein>
<dbReference type="AlphaFoldDB" id="A0A8J5LZ52"/>
<sequence length="116" mass="12920">MKSSKALDIHIIEKHVHQSSLKNSARNSNNTLLISPVEREMLFVGRSAAFTSFPKGSHQHQPTNADGDSKSSTLSLWADYLAEVFQDEDIDTNYAAIDSRLQSTGSVETKERRTVQ</sequence>
<dbReference type="EMBL" id="JAENGY010001062">
    <property type="protein sequence ID" value="KAG6953003.1"/>
    <property type="molecule type" value="Genomic_DNA"/>
</dbReference>
<keyword evidence="2" id="KW-1185">Reference proteome</keyword>
<accession>A0A8J5LZ52</accession>
<reference evidence="1" key="1">
    <citation type="submission" date="2021-01" db="EMBL/GenBank/DDBJ databases">
        <title>Phytophthora aleatoria, a newly-described species from Pinus radiata is distinct from Phytophthora cactorum isolates based on comparative genomics.</title>
        <authorList>
            <person name="Mcdougal R."/>
            <person name="Panda P."/>
            <person name="Williams N."/>
            <person name="Studholme D.J."/>
        </authorList>
    </citation>
    <scope>NUCLEOTIDE SEQUENCE</scope>
    <source>
        <strain evidence="1">NZFS 4037</strain>
    </source>
</reference>
<organism evidence="1 2">
    <name type="scientific">Phytophthora aleatoria</name>
    <dbReference type="NCBI Taxonomy" id="2496075"/>
    <lineage>
        <taxon>Eukaryota</taxon>
        <taxon>Sar</taxon>
        <taxon>Stramenopiles</taxon>
        <taxon>Oomycota</taxon>
        <taxon>Peronosporomycetes</taxon>
        <taxon>Peronosporales</taxon>
        <taxon>Peronosporaceae</taxon>
        <taxon>Phytophthora</taxon>
    </lineage>
</organism>
<dbReference type="Proteomes" id="UP000709295">
    <property type="component" value="Unassembled WGS sequence"/>
</dbReference>
<name>A0A8J5LZ52_9STRA</name>